<keyword evidence="2" id="KW-0812">Transmembrane</keyword>
<evidence type="ECO:0000313" key="3">
    <source>
        <dbReference type="EMBL" id="KAK4207450.1"/>
    </source>
</evidence>
<organism evidence="3 4">
    <name type="scientific">Rhypophila decipiens</name>
    <dbReference type="NCBI Taxonomy" id="261697"/>
    <lineage>
        <taxon>Eukaryota</taxon>
        <taxon>Fungi</taxon>
        <taxon>Dikarya</taxon>
        <taxon>Ascomycota</taxon>
        <taxon>Pezizomycotina</taxon>
        <taxon>Sordariomycetes</taxon>
        <taxon>Sordariomycetidae</taxon>
        <taxon>Sordariales</taxon>
        <taxon>Naviculisporaceae</taxon>
        <taxon>Rhypophila</taxon>
    </lineage>
</organism>
<dbReference type="Pfam" id="PF11374">
    <property type="entry name" value="DUF3176"/>
    <property type="match status" value="1"/>
</dbReference>
<dbReference type="PANTHER" id="PTHR35394:SF5">
    <property type="entry name" value="DUF3176 DOMAIN-CONTAINING PROTEIN"/>
    <property type="match status" value="1"/>
</dbReference>
<feature type="transmembrane region" description="Helical" evidence="2">
    <location>
        <begin position="563"/>
        <end position="585"/>
    </location>
</feature>
<dbReference type="PANTHER" id="PTHR35394">
    <property type="entry name" value="DUF3176 DOMAIN-CONTAINING PROTEIN"/>
    <property type="match status" value="1"/>
</dbReference>
<name>A0AAN6XVN9_9PEZI</name>
<dbReference type="EMBL" id="MU858295">
    <property type="protein sequence ID" value="KAK4207450.1"/>
    <property type="molecule type" value="Genomic_DNA"/>
</dbReference>
<dbReference type="AlphaFoldDB" id="A0AAN6XVN9"/>
<gene>
    <name evidence="3" type="ORF">QBC37DRAFT_298708</name>
</gene>
<reference evidence="3" key="1">
    <citation type="journal article" date="2023" name="Mol. Phylogenet. Evol.">
        <title>Genome-scale phylogeny and comparative genomics of the fungal order Sordariales.</title>
        <authorList>
            <person name="Hensen N."/>
            <person name="Bonometti L."/>
            <person name="Westerberg I."/>
            <person name="Brannstrom I.O."/>
            <person name="Guillou S."/>
            <person name="Cros-Aarteil S."/>
            <person name="Calhoun S."/>
            <person name="Haridas S."/>
            <person name="Kuo A."/>
            <person name="Mondo S."/>
            <person name="Pangilinan J."/>
            <person name="Riley R."/>
            <person name="LaButti K."/>
            <person name="Andreopoulos B."/>
            <person name="Lipzen A."/>
            <person name="Chen C."/>
            <person name="Yan M."/>
            <person name="Daum C."/>
            <person name="Ng V."/>
            <person name="Clum A."/>
            <person name="Steindorff A."/>
            <person name="Ohm R.A."/>
            <person name="Martin F."/>
            <person name="Silar P."/>
            <person name="Natvig D.O."/>
            <person name="Lalanne C."/>
            <person name="Gautier V."/>
            <person name="Ament-Velasquez S.L."/>
            <person name="Kruys A."/>
            <person name="Hutchinson M.I."/>
            <person name="Powell A.J."/>
            <person name="Barry K."/>
            <person name="Miller A.N."/>
            <person name="Grigoriev I.V."/>
            <person name="Debuchy R."/>
            <person name="Gladieux P."/>
            <person name="Hiltunen Thoren M."/>
            <person name="Johannesson H."/>
        </authorList>
    </citation>
    <scope>NUCLEOTIDE SEQUENCE</scope>
    <source>
        <strain evidence="3">PSN293</strain>
    </source>
</reference>
<evidence type="ECO:0000256" key="1">
    <source>
        <dbReference type="SAM" id="MobiDB-lite"/>
    </source>
</evidence>
<feature type="transmembrane region" description="Helical" evidence="2">
    <location>
        <begin position="54"/>
        <end position="74"/>
    </location>
</feature>
<feature type="transmembrane region" description="Helical" evidence="2">
    <location>
        <begin position="86"/>
        <end position="108"/>
    </location>
</feature>
<feature type="region of interest" description="Disordered" evidence="1">
    <location>
        <begin position="1"/>
        <end position="39"/>
    </location>
</feature>
<evidence type="ECO:0000313" key="4">
    <source>
        <dbReference type="Proteomes" id="UP001301769"/>
    </source>
</evidence>
<accession>A0AAN6XVN9</accession>
<comment type="caution">
    <text evidence="3">The sequence shown here is derived from an EMBL/GenBank/DDBJ whole genome shotgun (WGS) entry which is preliminary data.</text>
</comment>
<dbReference type="InterPro" id="IPR021514">
    <property type="entry name" value="DUF3176"/>
</dbReference>
<sequence length="693" mass="76121">MDDGNQPNPNDPSSSSSTVNDPTLTQTQQTQTEKLLEPSPRTFPSTLRVWWPEMLTCVLVLGMFGAVVGTIHPYQDKPLPNWPYHLQINTVVSIYFTVIKACMVFILAEGLGQLKWGWFSSGQTRPLYHLAAYDNATRGPWGSLNLLWKLRCRTFLPSVAALAIVLATIVDPFGQQIIRFYPCAVPATQTNGESLSATVTRNRFVDGGFPGGGLSATDTDVLGSWTISGEMQDAIMSGIYNSPKTIKPFCPTGNCTFSVPYVSAGWCSKCTDLTSQVKVVDVPESNYTALYAGEYGDFTLPAHKNATLPSTEIMLLLGSDGPKDAMPGTTPTYFSPDAWVRNKFSAATCSLSPCVRKYNSTVTNGLMRENVLAESSDWGSGPKATYQSTCWSILDISCLNSTEKSSLRKINYTFSDSDSFLKYHYSGWTYPDILKPDDSSLFEFHEDRDKYYLPEYGLRDQCIYQVCTPTMNSIQGGLINIFNAQWAGFNPWVTFPTQGNSIDGPAHLQSIYQNGNLSTKSLEKIFESVANRMTLVNRRAGRQYVEQEKGEVWGQDTCVDVRWLWILYPGVLALVTLGFLVGAILSGRGMFGRLQEGGGQSVMRQGYKNGILPLVLYGVETKDTAQQHGGSMAATRGAAVGGTTTSSTVDIGAVESGTAVNGVVERIGEIEELSKKMKVRLDRTEGGWRFKEV</sequence>
<keyword evidence="2" id="KW-0472">Membrane</keyword>
<feature type="compositionally biased region" description="Low complexity" evidence="1">
    <location>
        <begin position="1"/>
        <end position="32"/>
    </location>
</feature>
<dbReference type="Proteomes" id="UP001301769">
    <property type="component" value="Unassembled WGS sequence"/>
</dbReference>
<keyword evidence="2" id="KW-1133">Transmembrane helix</keyword>
<keyword evidence="4" id="KW-1185">Reference proteome</keyword>
<evidence type="ECO:0000256" key="2">
    <source>
        <dbReference type="SAM" id="Phobius"/>
    </source>
</evidence>
<protein>
    <submittedName>
        <fullName evidence="3">Uncharacterized protein</fullName>
    </submittedName>
</protein>
<proteinExistence type="predicted"/>
<feature type="transmembrane region" description="Helical" evidence="2">
    <location>
        <begin position="155"/>
        <end position="174"/>
    </location>
</feature>
<reference evidence="3" key="2">
    <citation type="submission" date="2023-05" db="EMBL/GenBank/DDBJ databases">
        <authorList>
            <consortium name="Lawrence Berkeley National Laboratory"/>
            <person name="Steindorff A."/>
            <person name="Hensen N."/>
            <person name="Bonometti L."/>
            <person name="Westerberg I."/>
            <person name="Brannstrom I.O."/>
            <person name="Guillou S."/>
            <person name="Cros-Aarteil S."/>
            <person name="Calhoun S."/>
            <person name="Haridas S."/>
            <person name="Kuo A."/>
            <person name="Mondo S."/>
            <person name="Pangilinan J."/>
            <person name="Riley R."/>
            <person name="Labutti K."/>
            <person name="Andreopoulos B."/>
            <person name="Lipzen A."/>
            <person name="Chen C."/>
            <person name="Yanf M."/>
            <person name="Daum C."/>
            <person name="Ng V."/>
            <person name="Clum A."/>
            <person name="Ohm R."/>
            <person name="Martin F."/>
            <person name="Silar P."/>
            <person name="Natvig D."/>
            <person name="Lalanne C."/>
            <person name="Gautier V."/>
            <person name="Ament-Velasquez S.L."/>
            <person name="Kruys A."/>
            <person name="Hutchinson M.I."/>
            <person name="Powell A.J."/>
            <person name="Barry K."/>
            <person name="Miller A.N."/>
            <person name="Grigoriev I.V."/>
            <person name="Debuchy R."/>
            <person name="Gladieux P."/>
            <person name="Thoren M.H."/>
            <person name="Johannesson H."/>
        </authorList>
    </citation>
    <scope>NUCLEOTIDE SEQUENCE</scope>
    <source>
        <strain evidence="3">PSN293</strain>
    </source>
</reference>